<dbReference type="InterPro" id="IPR058240">
    <property type="entry name" value="rSAM_sf"/>
</dbReference>
<dbReference type="CDD" id="cd01335">
    <property type="entry name" value="Radical_SAM"/>
    <property type="match status" value="1"/>
</dbReference>
<gene>
    <name evidence="2" type="ORF">QPL79_04090</name>
</gene>
<dbReference type="Proteomes" id="UP001529235">
    <property type="component" value="Unassembled WGS sequence"/>
</dbReference>
<reference evidence="2 3" key="1">
    <citation type="submission" date="2023-05" db="EMBL/GenBank/DDBJ databases">
        <title>A new hyperthermophilic archaea 'Ignisphaera cupida' sp. nov. and description of the family 'Ignisphaeraceae' fam. nov.</title>
        <authorList>
            <person name="Podosokorskaya O.A."/>
            <person name="Elcheninov A.G."/>
            <person name="Klukina A."/>
            <person name="Merkel A.Y."/>
        </authorList>
    </citation>
    <scope>NUCLEOTIDE SEQUENCE [LARGE SCALE GENOMIC DNA]</scope>
    <source>
        <strain evidence="2 3">4213-co</strain>
    </source>
</reference>
<evidence type="ECO:0000313" key="2">
    <source>
        <dbReference type="EMBL" id="MDK6028535.1"/>
    </source>
</evidence>
<dbReference type="InterPro" id="IPR006638">
    <property type="entry name" value="Elp3/MiaA/NifB-like_rSAM"/>
</dbReference>
<dbReference type="SFLD" id="SFLDG01082">
    <property type="entry name" value="B12-binding_domain_containing"/>
    <property type="match status" value="1"/>
</dbReference>
<evidence type="ECO:0000313" key="3">
    <source>
        <dbReference type="Proteomes" id="UP001529235"/>
    </source>
</evidence>
<protein>
    <submittedName>
        <fullName evidence="2">Radical SAM protein</fullName>
    </submittedName>
</protein>
<dbReference type="SMART" id="SM00729">
    <property type="entry name" value="Elp3"/>
    <property type="match status" value="1"/>
</dbReference>
<dbReference type="EMBL" id="JASNVW010000002">
    <property type="protein sequence ID" value="MDK6028535.1"/>
    <property type="molecule type" value="Genomic_DNA"/>
</dbReference>
<dbReference type="Pfam" id="PF04055">
    <property type="entry name" value="Radical_SAM"/>
    <property type="match status" value="1"/>
</dbReference>
<organism evidence="2 3">
    <name type="scientific">Ignisphaera cupida</name>
    <dbReference type="NCBI Taxonomy" id="3050454"/>
    <lineage>
        <taxon>Archaea</taxon>
        <taxon>Thermoproteota</taxon>
        <taxon>Thermoprotei</taxon>
        <taxon>Desulfurococcales</taxon>
        <taxon>Desulfurococcaceae</taxon>
        <taxon>Ignisphaera</taxon>
    </lineage>
</organism>
<dbReference type="Gene3D" id="3.80.30.20">
    <property type="entry name" value="tm_1862 like domain"/>
    <property type="match status" value="1"/>
</dbReference>
<dbReference type="SUPFAM" id="SSF102114">
    <property type="entry name" value="Radical SAM enzymes"/>
    <property type="match status" value="1"/>
</dbReference>
<dbReference type="PANTHER" id="PTHR42731">
    <property type="entry name" value="SLL1084 PROTEIN"/>
    <property type="match status" value="1"/>
</dbReference>
<proteinExistence type="predicted"/>
<dbReference type="SFLD" id="SFLDS00029">
    <property type="entry name" value="Radical_SAM"/>
    <property type="match status" value="1"/>
</dbReference>
<name>A0ABD4Z5T8_9CREN</name>
<accession>A0ABD4Z5T8</accession>
<comment type="caution">
    <text evidence="2">The sequence shown here is derived from an EMBL/GenBank/DDBJ whole genome shotgun (WGS) entry which is preliminary data.</text>
</comment>
<sequence length="515" mass="57359">MTKFNGFKIVLTGDESLVSTYHHTYLGFASGLPMDVFPSILGNFIFPTLSDERGRMKTSQYGLCKIEAALLDNGFSRNDVAIVDPRKLDRAIGSETRVLGISVLDPLGINYGTALLRVALSLMGVETRLQSYMSWATMKIFNSDVVKRYRSRIKVVVGGQGVWEIVDSGLQQRLGIDCIVEGEGELIAPRIFRMVLDGMKIPRYVKGSPVPVDKIPVIRTPSRGIVEVTRGCGRGCLFCNPTLLMFRTIPIEKVVREVMVNVAGGERNITLHSEDFLRYGSTSLLPNEEKVVELLSRVMKAPGVDDVSIDFVTASTALVNPRLVKIISDMLGLSDRNMSIIQMGIESASPRIIKMIAPGKPKPFSYEEWPRIVEDAVALLNECGWWICATIIINLPQETVEDIEMNIKLLERLEHYNVFIFPLPFIPSGSLRKSKDMMKTHKDLNTRNLELIALSIYDAIKKIKSLSKHLVAKAPIGVKQFLGALLYVASAIGLKRIQRFALDNIATYFPRSATH</sequence>
<dbReference type="RefSeq" id="WP_285273517.1">
    <property type="nucleotide sequence ID" value="NZ_JASNVW010000002.1"/>
</dbReference>
<dbReference type="InterPro" id="IPR007197">
    <property type="entry name" value="rSAM"/>
</dbReference>
<dbReference type="PANTHER" id="PTHR42731:SF4">
    <property type="entry name" value="RADICAL SAM DOMAIN PROTEIN"/>
    <property type="match status" value="1"/>
</dbReference>
<dbReference type="AlphaFoldDB" id="A0ABD4Z5T8"/>
<keyword evidence="3" id="KW-1185">Reference proteome</keyword>
<dbReference type="PROSITE" id="PS51918">
    <property type="entry name" value="RADICAL_SAM"/>
    <property type="match status" value="1"/>
</dbReference>
<feature type="domain" description="Radical SAM core" evidence="1">
    <location>
        <begin position="218"/>
        <end position="461"/>
    </location>
</feature>
<dbReference type="InterPro" id="IPR023404">
    <property type="entry name" value="rSAM_horseshoe"/>
</dbReference>
<evidence type="ECO:0000259" key="1">
    <source>
        <dbReference type="PROSITE" id="PS51918"/>
    </source>
</evidence>